<dbReference type="Proteomes" id="UP000185568">
    <property type="component" value="Unassembled WGS sequence"/>
</dbReference>
<proteinExistence type="predicted"/>
<name>A0A1Q8Q454_9BACI</name>
<gene>
    <name evidence="1" type="ORF">BTO30_11215</name>
</gene>
<sequence>MEIMVVFMLAAAKQKKGVGDLDHTSITKTSFCDYPFTKGGKGGLVAAQTDLAMLCVNCSILHSVLYYMITFTE</sequence>
<dbReference type="RefSeq" id="WP_075398824.1">
    <property type="nucleotide sequence ID" value="NZ_MSDU01000023.1"/>
</dbReference>
<accession>A0A1Q8Q454</accession>
<protein>
    <submittedName>
        <fullName evidence="1">Uncharacterized protein</fullName>
    </submittedName>
</protein>
<reference evidence="1 2" key="1">
    <citation type="submission" date="2016-12" db="EMBL/GenBank/DDBJ databases">
        <title>Domibacillus antri genome sequencing.</title>
        <authorList>
            <person name="Verma A."/>
            <person name="Krishnamurthi S."/>
        </authorList>
    </citation>
    <scope>NUCLEOTIDE SEQUENCE [LARGE SCALE GENOMIC DNA]</scope>
    <source>
        <strain evidence="1 2">XD80</strain>
    </source>
</reference>
<organism evidence="1 2">
    <name type="scientific">Domibacillus antri</name>
    <dbReference type="NCBI Taxonomy" id="1714264"/>
    <lineage>
        <taxon>Bacteria</taxon>
        <taxon>Bacillati</taxon>
        <taxon>Bacillota</taxon>
        <taxon>Bacilli</taxon>
        <taxon>Bacillales</taxon>
        <taxon>Bacillaceae</taxon>
        <taxon>Domibacillus</taxon>
    </lineage>
</organism>
<comment type="caution">
    <text evidence="1">The sequence shown here is derived from an EMBL/GenBank/DDBJ whole genome shotgun (WGS) entry which is preliminary data.</text>
</comment>
<evidence type="ECO:0000313" key="2">
    <source>
        <dbReference type="Proteomes" id="UP000185568"/>
    </source>
</evidence>
<keyword evidence="2" id="KW-1185">Reference proteome</keyword>
<dbReference type="AlphaFoldDB" id="A0A1Q8Q454"/>
<dbReference type="EMBL" id="MSDU01000023">
    <property type="protein sequence ID" value="OLN22136.1"/>
    <property type="molecule type" value="Genomic_DNA"/>
</dbReference>
<evidence type="ECO:0000313" key="1">
    <source>
        <dbReference type="EMBL" id="OLN22136.1"/>
    </source>
</evidence>